<feature type="transmembrane region" description="Helical" evidence="1">
    <location>
        <begin position="204"/>
        <end position="228"/>
    </location>
</feature>
<feature type="transmembrane region" description="Helical" evidence="1">
    <location>
        <begin position="364"/>
        <end position="382"/>
    </location>
</feature>
<gene>
    <name evidence="2" type="ORF">Adu01nite_75700</name>
</gene>
<reference evidence="2 3" key="1">
    <citation type="submission" date="2021-01" db="EMBL/GenBank/DDBJ databases">
        <title>Whole genome shotgun sequence of Actinoplanes durhamensis NBRC 14914.</title>
        <authorList>
            <person name="Komaki H."/>
            <person name="Tamura T."/>
        </authorList>
    </citation>
    <scope>NUCLEOTIDE SEQUENCE [LARGE SCALE GENOMIC DNA]</scope>
    <source>
        <strain evidence="2 3">NBRC 14914</strain>
    </source>
</reference>
<evidence type="ECO:0000313" key="2">
    <source>
        <dbReference type="EMBL" id="GIE06220.1"/>
    </source>
</evidence>
<keyword evidence="1" id="KW-0472">Membrane</keyword>
<keyword evidence="3" id="KW-1185">Reference proteome</keyword>
<accession>A0ABQ3Z8S5</accession>
<keyword evidence="1" id="KW-0812">Transmembrane</keyword>
<organism evidence="2 3">
    <name type="scientific">Paractinoplanes durhamensis</name>
    <dbReference type="NCBI Taxonomy" id="113563"/>
    <lineage>
        <taxon>Bacteria</taxon>
        <taxon>Bacillati</taxon>
        <taxon>Actinomycetota</taxon>
        <taxon>Actinomycetes</taxon>
        <taxon>Micromonosporales</taxon>
        <taxon>Micromonosporaceae</taxon>
        <taxon>Paractinoplanes</taxon>
    </lineage>
</organism>
<proteinExistence type="predicted"/>
<sequence>MTDGRITFHPLSFVPEGADVVVGRGDTGTYAVLPHDGAALLRRLIGGSTAAEAATWYERNFGEAVDVDDFLGSLTDLGFVTSPGSAVAGTATAPRFQWLGRALFSAPAWLIYAAVVVLALIELAGRPDLRPAASHVYFTASLVTVQVVLMFGTIPLSFLHEAYHVLAGQRLGLHSRLGISNRYNFVVFETKNNGLLSVRRGQRYLPFLAGMLIDVVMAAAFTLAAGALAGGGAFSAYTSRLCLALCFSIVARLAWQLLLHLRTDLYYVLSTALNCYDLHDASRSILANRFRRLTGRTSGLVDETQWTDRDRRVGSWYGWFIALGFAGTVVLAVVFTVPIAVTYAARAVQGVLAGTGTWHFWDSLISLAILAVQFVLPAVLAWRKRRHHRARKPRLRAS</sequence>
<name>A0ABQ3Z8S5_9ACTN</name>
<evidence type="ECO:0000313" key="3">
    <source>
        <dbReference type="Proteomes" id="UP000637628"/>
    </source>
</evidence>
<comment type="caution">
    <text evidence="2">The sequence shown here is derived from an EMBL/GenBank/DDBJ whole genome shotgun (WGS) entry which is preliminary data.</text>
</comment>
<evidence type="ECO:0000256" key="1">
    <source>
        <dbReference type="SAM" id="Phobius"/>
    </source>
</evidence>
<dbReference type="EMBL" id="BOML01000059">
    <property type="protein sequence ID" value="GIE06220.1"/>
    <property type="molecule type" value="Genomic_DNA"/>
</dbReference>
<evidence type="ECO:0008006" key="4">
    <source>
        <dbReference type="Google" id="ProtNLM"/>
    </source>
</evidence>
<dbReference type="RefSeq" id="WP_203734062.1">
    <property type="nucleotide sequence ID" value="NZ_BAAATX010000022.1"/>
</dbReference>
<feature type="transmembrane region" description="Helical" evidence="1">
    <location>
        <begin position="102"/>
        <end position="124"/>
    </location>
</feature>
<feature type="transmembrane region" description="Helical" evidence="1">
    <location>
        <begin position="234"/>
        <end position="255"/>
    </location>
</feature>
<feature type="transmembrane region" description="Helical" evidence="1">
    <location>
        <begin position="316"/>
        <end position="344"/>
    </location>
</feature>
<dbReference type="Proteomes" id="UP000637628">
    <property type="component" value="Unassembled WGS sequence"/>
</dbReference>
<keyword evidence="1" id="KW-1133">Transmembrane helix</keyword>
<feature type="transmembrane region" description="Helical" evidence="1">
    <location>
        <begin position="136"/>
        <end position="159"/>
    </location>
</feature>
<protein>
    <recommendedName>
        <fullName evidence="4">PqqD family protein</fullName>
    </recommendedName>
</protein>